<sequence length="2190" mass="237590">MAADLPAPKVPDLQQPGNYIDLVQLGTADLLTYVDYPGIADGQYFFINWRGCGAHGEVVDQFEDIFKVENPGTEGMPVTLENKVLKNLDQGWVFYSYKPFDSSQPDLEIESLRLFFYVGERPVSIAPLAVPQCKQSHDLKLDPALLGSGAVREVLMVTPPYRAMRAGDKVVLTLRLYHPDNGFLIDLVQSHTVVDHEVGQPLVWKVASNELLMIENGYALMSYKISYVDSGLSTMSPVQTLDIVAPVEARLPALEIVGFNGGSLDPGAYPYGITLKVTPYSGMRVDDEVVVYVSSDSQWVKTLRTDVSTLDSQVLEFSLAQQWLLDNNGKDAEFMYQYAREGVAGSSVLRTVTLRRPLDLPPPEIELAIVDGDIGWGVEGHIFAVRLTDGVTIRIPEAAVIGDDDTVQMHWNGYGSTGSFIADPSAEDPRLFFIPAAAVPANMGKRLDVYYKVKPAGEPAGTSKVFNLEIRGIDEGWPAIQYIEPPLVDGSLWLGEVSAEGAGVELGSWIYMAEGQRVRARLEGLSLIGDTSLTFDLRTGADEPLTADEHEAQKVSMRIPKRYLEMLARDKPTTRVRVDVSFDDGASYVLFSNGAFILRDNVHTRRSNIPSGNSVLTDHSLNSLIAWMQAPENTVMHGWGAIAILARSKANELLAQRYIASFETGAWLPPVNGVVETIPGKRLDSLRDFKLDAPGFSFENPGLARDHATLSCPVTSGIWLSMSLRDKQWQVQRIVETGPLLGPRVLLDLALTQTAGRVDEDNRILLDLNNGNDFRLTGAGTDDEQRMLGTVFRDLISQLPDNERVFELGRIEAGEETVERMRPQRFRLQAQADPEAAQRADTATQGEGAILVCIAMVGEEEGATLPVDYPYFIPNDADANYSAGLLMDGRAAPLALLAKIANAFDGAELVFGKGPDGTLSQAQLVSGNMSLPETDIPQEDPSSPVVLHEMAFQVTTDKPFTIHFDSRTIQVEWSSRAMTGITFGGDSPDTLAFVVDLSLQATYQLVDMQWQKTTYVLDKQITYVPSDNSGRDFWDIIEGIFGAIIAVAHAVIHVLLSDRIDPLFEQALAVESSVEDFLDEHIRLGFGQLLQGEVLRIPADIAVFGQVNPTLTSFVVNPSQPLLAAGGRQQFTTDPGVQGVVWSLPPGPGQGSITTDGMFTAPPVSESGDVVRVRVIATDTVTGYSNAACVTVLDRGLTVSPLLQVCNAGETVELTALGLSDGPLQWSIDHPVAGESGMIRPSTLPDGDHTYVAAPKVSEKTYVLDEITVTSDCGVCSAWILVLQTQPALTLTPSSPTVSAGQVSLRARWGSHDVEPEWTLPVAQTGSIDRDGNYQAPESKSPRFALIFARFHDDFLGDMYGHLVLPLPLSDFEDELMLMGEYAESVTRLSVGKPKARTRLATVVDDSSVDGIAEWMANPANNVMLGWDAIAALHRSKINRLLLQEYIQRFSFDTYLPPISGEVPTVVNEWVERIHDFILDAPRLAFANDDLGHSHATLACAILGGTQLTLRKNVDNWTVTRLARIDPLQGPRLTLDLRLDQVPGEVENDGRIRLDLKHSDNFSLTFAESAYERKLGGDFFKDLFNQLPDEKRIWTMGLIQAGSDALMRAHSFKLRTQTRPQAESDGDGDGDGAILTFICMEDGSPGGDIPVEYPYLIPDRGLSTDCSATVLFSDERITRAANVVELVAQAVATAIDGVEFDYVQDTDGRVIKATAKGGALHIPSSSQDLVPVTVGSTVLRPRINRGGVDYQTSHTTSPLTISLDGDRNAVLSWQAEAEEGLTLHFVDSAYPVFAALNSTTFDVTCRYLFSEHDNALVLKPDLNSVVKSAEVTFTVVGDGDVTDPVLWAATGVGAVFISNSDASLQADIQARLGKVLELKVAASRFIEESIKLNFSQAIIGDVFRAPRDIAAFGRVAPATTSFVVSPQEHVMTVDSSMKFVTDPPGMTVDWRVDALHGGSGDTGAISEAGKYYAPEAESLIEPFIRLKVTATDGATGNHSSALVTVIAAPLLLNPLIQICDGVQSVELSGGALGVGEVTWSIKNPVEGESGTLSPSTQPDGDYTYHPSSAELEKNYVLDEIVMAGQGFSASAWVLVQKSIPVFSVRATAIEQTAAQVEQVKLEAYVGDKVLGVDWAMPLGGPGSITDGIYNADLEAHEHFVLIIASLLHPALGTLEGHIILPLPLTTCFSP</sequence>
<gene>
    <name evidence="1" type="ORF">BZK31_06505</name>
</gene>
<dbReference type="RefSeq" id="WP_244182640.1">
    <property type="nucleotide sequence ID" value="NZ_CBCRZR010000005.1"/>
</dbReference>
<evidence type="ECO:0000313" key="1">
    <source>
        <dbReference type="EMBL" id="ORC60407.1"/>
    </source>
</evidence>
<evidence type="ECO:0000313" key="2">
    <source>
        <dbReference type="Proteomes" id="UP000192815"/>
    </source>
</evidence>
<dbReference type="EMBL" id="MUIO01000019">
    <property type="protein sequence ID" value="ORC60407.1"/>
    <property type="molecule type" value="Genomic_DNA"/>
</dbReference>
<organism evidence="1 2">
    <name type="scientific">Pseudomonas floridensis</name>
    <dbReference type="NCBI Taxonomy" id="1958950"/>
    <lineage>
        <taxon>Bacteria</taxon>
        <taxon>Pseudomonadati</taxon>
        <taxon>Pseudomonadota</taxon>
        <taxon>Gammaproteobacteria</taxon>
        <taxon>Pseudomonadales</taxon>
        <taxon>Pseudomonadaceae</taxon>
        <taxon>Pseudomonas</taxon>
    </lineage>
</organism>
<name>A0A1X0N9M7_9PSED</name>
<proteinExistence type="predicted"/>
<comment type="caution">
    <text evidence="1">The sequence shown here is derived from an EMBL/GenBank/DDBJ whole genome shotgun (WGS) entry which is preliminary data.</text>
</comment>
<dbReference type="Proteomes" id="UP000192815">
    <property type="component" value="Unassembled WGS sequence"/>
</dbReference>
<reference evidence="2" key="1">
    <citation type="submission" date="2017-02" db="EMBL/GenBank/DDBJ databases">
        <title>Pseudomonas floridae sp. nov., a novel pathogenic bacterial species isolated from tomato.</title>
        <authorList>
            <person name="Timilsina S."/>
            <person name="Vallad G.E."/>
            <person name="Jones J.B."/>
        </authorList>
    </citation>
    <scope>NUCLEOTIDE SEQUENCE [LARGE SCALE GENOMIC DNA]</scope>
    <source>
        <strain evidence="2">GEV388</strain>
    </source>
</reference>
<dbReference type="STRING" id="1958950.BZK31_06505"/>
<accession>A0A1X0N9M7</accession>
<keyword evidence="2" id="KW-1185">Reference proteome</keyword>
<protein>
    <submittedName>
        <fullName evidence="1">Uncharacterized protein</fullName>
    </submittedName>
</protein>